<dbReference type="GO" id="GO:0050361">
    <property type="term" value="F:tryptophan 2-monooxygenase activity"/>
    <property type="evidence" value="ECO:0007669"/>
    <property type="project" value="UniProtKB-EC"/>
</dbReference>
<dbReference type="SUPFAM" id="SSF54373">
    <property type="entry name" value="FAD-linked reductases, C-terminal domain"/>
    <property type="match status" value="1"/>
</dbReference>
<dbReference type="GO" id="GO:0009851">
    <property type="term" value="P:auxin biosynthetic process"/>
    <property type="evidence" value="ECO:0007669"/>
    <property type="project" value="UniProtKB-KW"/>
</dbReference>
<evidence type="ECO:0000256" key="2">
    <source>
        <dbReference type="ARBA" id="ARBA00005833"/>
    </source>
</evidence>
<evidence type="ECO:0000256" key="4">
    <source>
        <dbReference type="ARBA" id="ARBA00017871"/>
    </source>
</evidence>
<dbReference type="EC" id="1.13.12.3" evidence="3"/>
<dbReference type="InterPro" id="IPR002937">
    <property type="entry name" value="Amino_oxidase"/>
</dbReference>
<gene>
    <name evidence="8" type="ORF">F0L74_11915</name>
</gene>
<dbReference type="PANTHER" id="PTHR10742">
    <property type="entry name" value="FLAVIN MONOAMINE OXIDASE"/>
    <property type="match status" value="1"/>
</dbReference>
<protein>
    <recommendedName>
        <fullName evidence="4">Tryptophan 2-monooxygenase</fullName>
        <ecNumber evidence="3">1.13.12.3</ecNumber>
    </recommendedName>
</protein>
<evidence type="ECO:0000256" key="3">
    <source>
        <dbReference type="ARBA" id="ARBA00012535"/>
    </source>
</evidence>
<dbReference type="PANTHER" id="PTHR10742:SF410">
    <property type="entry name" value="LYSINE-SPECIFIC HISTONE DEMETHYLASE 2"/>
    <property type="match status" value="1"/>
</dbReference>
<dbReference type="RefSeq" id="WP_149838089.1">
    <property type="nucleotide sequence ID" value="NZ_VUOC01000002.1"/>
</dbReference>
<evidence type="ECO:0000256" key="5">
    <source>
        <dbReference type="ARBA" id="ARBA00023070"/>
    </source>
</evidence>
<dbReference type="InterPro" id="IPR050281">
    <property type="entry name" value="Flavin_monoamine_oxidase"/>
</dbReference>
<accession>A0A5B2VWR7</accession>
<dbReference type="Pfam" id="PF01593">
    <property type="entry name" value="Amino_oxidase"/>
    <property type="match status" value="1"/>
</dbReference>
<evidence type="ECO:0000313" key="9">
    <source>
        <dbReference type="Proteomes" id="UP000324611"/>
    </source>
</evidence>
<comment type="similarity">
    <text evidence="2">Belongs to the tryptophan 2-monooxygenase family.</text>
</comment>
<evidence type="ECO:0000256" key="1">
    <source>
        <dbReference type="ARBA" id="ARBA00004814"/>
    </source>
</evidence>
<dbReference type="SUPFAM" id="SSF51905">
    <property type="entry name" value="FAD/NAD(P)-binding domain"/>
    <property type="match status" value="1"/>
</dbReference>
<keyword evidence="5" id="KW-0073">Auxin biosynthesis</keyword>
<dbReference type="Gene3D" id="3.50.50.60">
    <property type="entry name" value="FAD/NAD(P)-binding domain"/>
    <property type="match status" value="1"/>
</dbReference>
<evidence type="ECO:0000256" key="6">
    <source>
        <dbReference type="ARBA" id="ARBA00047321"/>
    </source>
</evidence>
<reference evidence="8 9" key="1">
    <citation type="submission" date="2019-09" db="EMBL/GenBank/DDBJ databases">
        <title>Chitinophaga ginsengihumi sp. nov., isolated from soil of ginseng rhizosphere.</title>
        <authorList>
            <person name="Lee J."/>
        </authorList>
    </citation>
    <scope>NUCLEOTIDE SEQUENCE [LARGE SCALE GENOMIC DNA]</scope>
    <source>
        <strain evidence="8 9">BN140078</strain>
    </source>
</reference>
<reference evidence="8 9" key="2">
    <citation type="submission" date="2019-09" db="EMBL/GenBank/DDBJ databases">
        <authorList>
            <person name="Jin C."/>
        </authorList>
    </citation>
    <scope>NUCLEOTIDE SEQUENCE [LARGE SCALE GENOMIC DNA]</scope>
    <source>
        <strain evidence="8 9">BN140078</strain>
    </source>
</reference>
<comment type="pathway">
    <text evidence="1">Plant hormone metabolism; auxin biosynthesis.</text>
</comment>
<comment type="caution">
    <text evidence="8">The sequence shown here is derived from an EMBL/GenBank/DDBJ whole genome shotgun (WGS) entry which is preliminary data.</text>
</comment>
<dbReference type="Pfam" id="PF13450">
    <property type="entry name" value="NAD_binding_8"/>
    <property type="match status" value="1"/>
</dbReference>
<dbReference type="InterPro" id="IPR036188">
    <property type="entry name" value="FAD/NAD-bd_sf"/>
</dbReference>
<dbReference type="EMBL" id="VUOC01000002">
    <property type="protein sequence ID" value="KAA2243214.1"/>
    <property type="molecule type" value="Genomic_DNA"/>
</dbReference>
<keyword evidence="9" id="KW-1185">Reference proteome</keyword>
<sequence>MATTLIIGAGAAGLMAARELTKAGRQVILLEARDHIGGRMHGHTGAEFVHGDLPVTIGLLQEAGIPYNAITGVMWQYVNGQLSPVEDWIIPHWPDFVKALRSLQQDMPLQDFLTQYFPEDKYADLRDMVLRYACGYDTAEPADASTMAMREEWLSEKDAEQYRIVGGYDRLTAFLEADIRTGGGVIKCQTVVKELHWQPGQVTAVATDGLQYNAQHAIITLPFGVLQAPAGAPGSVQFVPALPAQQAAAQQMGMGGVIKILLHFQKAFWEEHPVGDDGSPTPDLSMIFSKEAVPTWWTQQPERSTLLTGWLGGPPARELKDASTEHILQMALASLGAIFNMPVTALQSLLQSHDIINWTADPFTRGSYTYPTVQTKAALPVLSAPVANTLYFAGEGFYEGPEMGTVEAALTSGKAIAGKICELV</sequence>
<organism evidence="8 9">
    <name type="scientific">Chitinophaga agrisoli</name>
    <dbReference type="NCBI Taxonomy" id="2607653"/>
    <lineage>
        <taxon>Bacteria</taxon>
        <taxon>Pseudomonadati</taxon>
        <taxon>Bacteroidota</taxon>
        <taxon>Chitinophagia</taxon>
        <taxon>Chitinophagales</taxon>
        <taxon>Chitinophagaceae</taxon>
        <taxon>Chitinophaga</taxon>
    </lineage>
</organism>
<feature type="domain" description="Amine oxidase" evidence="7">
    <location>
        <begin position="116"/>
        <end position="420"/>
    </location>
</feature>
<proteinExistence type="inferred from homology"/>
<comment type="catalytic activity">
    <reaction evidence="6">
        <text>L-tryptophan + O2 = indole-3-acetamide + CO2 + H2O</text>
        <dbReference type="Rhea" id="RHEA:16165"/>
        <dbReference type="ChEBI" id="CHEBI:15377"/>
        <dbReference type="ChEBI" id="CHEBI:15379"/>
        <dbReference type="ChEBI" id="CHEBI:16031"/>
        <dbReference type="ChEBI" id="CHEBI:16526"/>
        <dbReference type="ChEBI" id="CHEBI:57912"/>
        <dbReference type="EC" id="1.13.12.3"/>
    </reaction>
</comment>
<dbReference type="Proteomes" id="UP000324611">
    <property type="component" value="Unassembled WGS sequence"/>
</dbReference>
<evidence type="ECO:0000313" key="8">
    <source>
        <dbReference type="EMBL" id="KAA2243214.1"/>
    </source>
</evidence>
<dbReference type="AlphaFoldDB" id="A0A5B2VWR7"/>
<evidence type="ECO:0000259" key="7">
    <source>
        <dbReference type="Pfam" id="PF01593"/>
    </source>
</evidence>
<name>A0A5B2VWR7_9BACT</name>